<evidence type="ECO:0000313" key="1">
    <source>
        <dbReference type="EMBL" id="GAH04357.1"/>
    </source>
</evidence>
<reference evidence="1" key="1">
    <citation type="journal article" date="2014" name="Front. Microbiol.">
        <title>High frequency of phylogenetically diverse reductive dehalogenase-homologous genes in deep subseafloor sedimentary metagenomes.</title>
        <authorList>
            <person name="Kawai M."/>
            <person name="Futagami T."/>
            <person name="Toyoda A."/>
            <person name="Takaki Y."/>
            <person name="Nishi S."/>
            <person name="Hori S."/>
            <person name="Arai W."/>
            <person name="Tsubouchi T."/>
            <person name="Morono Y."/>
            <person name="Uchiyama I."/>
            <person name="Ito T."/>
            <person name="Fujiyama A."/>
            <person name="Inagaki F."/>
            <person name="Takami H."/>
        </authorList>
    </citation>
    <scope>NUCLEOTIDE SEQUENCE</scope>
    <source>
        <strain evidence="1">Expedition CK06-06</strain>
    </source>
</reference>
<dbReference type="EMBL" id="BART01020503">
    <property type="protein sequence ID" value="GAH04357.1"/>
    <property type="molecule type" value="Genomic_DNA"/>
</dbReference>
<name>X1CA85_9ZZZZ</name>
<dbReference type="InterPro" id="IPR036685">
    <property type="entry name" value="YehU-like_sf"/>
</dbReference>
<proteinExistence type="predicted"/>
<dbReference type="AlphaFoldDB" id="X1CA85"/>
<sequence length="68" mass="7704">MEIPWNQLSAQALHGLIEGFITREGTDYGEREFSLTEKVEQVKAQIKRGDVVIVFDAESETINLLPNK</sequence>
<protein>
    <recommendedName>
        <fullName evidence="2">YheU family protein</fullName>
    </recommendedName>
</protein>
<dbReference type="InterPro" id="IPR010648">
    <property type="entry name" value="UPF0270"/>
</dbReference>
<dbReference type="Pfam" id="PF06794">
    <property type="entry name" value="UPF0270"/>
    <property type="match status" value="1"/>
</dbReference>
<dbReference type="Gene3D" id="1.10.10.610">
    <property type="entry name" value="YehU-like"/>
    <property type="match status" value="1"/>
</dbReference>
<accession>X1CA85</accession>
<evidence type="ECO:0008006" key="2">
    <source>
        <dbReference type="Google" id="ProtNLM"/>
    </source>
</evidence>
<dbReference type="SUPFAM" id="SSF118001">
    <property type="entry name" value="YehU-like"/>
    <property type="match status" value="1"/>
</dbReference>
<gene>
    <name evidence="1" type="ORF">S01H4_38079</name>
</gene>
<comment type="caution">
    <text evidence="1">The sequence shown here is derived from an EMBL/GenBank/DDBJ whole genome shotgun (WGS) entry which is preliminary data.</text>
</comment>
<organism evidence="1">
    <name type="scientific">marine sediment metagenome</name>
    <dbReference type="NCBI Taxonomy" id="412755"/>
    <lineage>
        <taxon>unclassified sequences</taxon>
        <taxon>metagenomes</taxon>
        <taxon>ecological metagenomes</taxon>
    </lineage>
</organism>
<dbReference type="PIRSF" id="PIRSF006169">
    <property type="entry name" value="UCP006169"/>
    <property type="match status" value="1"/>
</dbReference>